<organism evidence="8 9">
    <name type="scientific">Bartonella tamiae Th239</name>
    <dbReference type="NCBI Taxonomy" id="1094558"/>
    <lineage>
        <taxon>Bacteria</taxon>
        <taxon>Pseudomonadati</taxon>
        <taxon>Pseudomonadota</taxon>
        <taxon>Alphaproteobacteria</taxon>
        <taxon>Hyphomicrobiales</taxon>
        <taxon>Bartonellaceae</taxon>
        <taxon>Bartonella</taxon>
    </lineage>
</organism>
<keyword evidence="9" id="KW-1185">Reference proteome</keyword>
<keyword evidence="4 6" id="KW-1133">Transmembrane helix</keyword>
<dbReference type="InterPro" id="IPR051311">
    <property type="entry name" value="DedA_domain"/>
</dbReference>
<dbReference type="GO" id="GO:0005886">
    <property type="term" value="C:plasma membrane"/>
    <property type="evidence" value="ECO:0007669"/>
    <property type="project" value="UniProtKB-SubCell"/>
</dbReference>
<proteinExistence type="predicted"/>
<reference evidence="8 9" key="1">
    <citation type="submission" date="2012-03" db="EMBL/GenBank/DDBJ databases">
        <title>The Genome Sequence of Bartonella tamiae Th239.</title>
        <authorList>
            <consortium name="The Broad Institute Genome Sequencing Platform"/>
            <consortium name="The Broad Institute Genome Sequencing Center for Infectious Disease"/>
            <person name="Feldgarden M."/>
            <person name="Kirby J."/>
            <person name="Kosoy M."/>
            <person name="Birtles R."/>
            <person name="Probert W.S."/>
            <person name="Chiaraviglio L."/>
            <person name="Young S.K."/>
            <person name="Zeng Q."/>
            <person name="Gargeya S."/>
            <person name="Fitzgerald M."/>
            <person name="Haas B."/>
            <person name="Abouelleil A."/>
            <person name="Alvarado L."/>
            <person name="Arachchi H.M."/>
            <person name="Berlin A."/>
            <person name="Chapman S.B."/>
            <person name="Gearin G."/>
            <person name="Goldberg J."/>
            <person name="Griggs A."/>
            <person name="Gujja S."/>
            <person name="Hansen M."/>
            <person name="Heiman D."/>
            <person name="Howarth C."/>
            <person name="Larimer J."/>
            <person name="Lui A."/>
            <person name="MacDonald P.J.P."/>
            <person name="McCowen C."/>
            <person name="Montmayeur A."/>
            <person name="Murphy C."/>
            <person name="Neiman D."/>
            <person name="Pearson M."/>
            <person name="Priest M."/>
            <person name="Roberts A."/>
            <person name="Saif S."/>
            <person name="Shea T."/>
            <person name="Sisk P."/>
            <person name="Stolte C."/>
            <person name="Sykes S."/>
            <person name="Wortman J."/>
            <person name="Nusbaum C."/>
            <person name="Birren B."/>
        </authorList>
    </citation>
    <scope>NUCLEOTIDE SEQUENCE [LARGE SCALE GENOMIC DNA]</scope>
    <source>
        <strain evidence="8 9">Th239</strain>
    </source>
</reference>
<dbReference type="Pfam" id="PF09335">
    <property type="entry name" value="VTT_dom"/>
    <property type="match status" value="1"/>
</dbReference>
<comment type="caution">
    <text evidence="8">The sequence shown here is derived from an EMBL/GenBank/DDBJ whole genome shotgun (WGS) entry which is preliminary data.</text>
</comment>
<keyword evidence="3 6" id="KW-0812">Transmembrane</keyword>
<keyword evidence="5 6" id="KW-0472">Membrane</keyword>
<keyword evidence="2" id="KW-1003">Cell membrane</keyword>
<comment type="subcellular location">
    <subcellularLocation>
        <location evidence="1">Cell membrane</location>
        <topology evidence="1">Multi-pass membrane protein</topology>
    </subcellularLocation>
</comment>
<feature type="domain" description="VTT" evidence="7">
    <location>
        <begin position="38"/>
        <end position="150"/>
    </location>
</feature>
<evidence type="ECO:0000256" key="5">
    <source>
        <dbReference type="ARBA" id="ARBA00023136"/>
    </source>
</evidence>
<feature type="transmembrane region" description="Helical" evidence="6">
    <location>
        <begin position="130"/>
        <end position="151"/>
    </location>
</feature>
<dbReference type="OrthoDB" id="9813426at2"/>
<dbReference type="PATRIC" id="fig|1094558.3.peg.1011"/>
<sequence>MIEHFLEHYGAYAYFVILFLSSLGLPLPGESGLILGSLLAAAGKIDLTTFLILSFLGTVLGDCVGYAIGRYGGRKLLLKYGRYVKLTPKKLEKFEENLNKRGFYFVVSARFIVVLRQLNGIIAGAGGMKFLIFFIANIIGAVAWITVWGYGPYLIKFFF</sequence>
<dbReference type="HOGENOM" id="CLU_044208_4_2_5"/>
<feature type="transmembrane region" description="Helical" evidence="6">
    <location>
        <begin position="12"/>
        <end position="35"/>
    </location>
</feature>
<dbReference type="AlphaFoldDB" id="J0ZPL3"/>
<dbReference type="Proteomes" id="UP000008952">
    <property type="component" value="Unassembled WGS sequence"/>
</dbReference>
<dbReference type="PANTHER" id="PTHR42709:SF6">
    <property type="entry name" value="UNDECAPRENYL PHOSPHATE TRANSPORTER A"/>
    <property type="match status" value="1"/>
</dbReference>
<evidence type="ECO:0000313" key="8">
    <source>
        <dbReference type="EMBL" id="EJF90523.1"/>
    </source>
</evidence>
<evidence type="ECO:0000259" key="7">
    <source>
        <dbReference type="Pfam" id="PF09335"/>
    </source>
</evidence>
<gene>
    <name evidence="8" type="ORF">ME5_00924</name>
</gene>
<evidence type="ECO:0000256" key="2">
    <source>
        <dbReference type="ARBA" id="ARBA00022475"/>
    </source>
</evidence>
<evidence type="ECO:0000256" key="4">
    <source>
        <dbReference type="ARBA" id="ARBA00022989"/>
    </source>
</evidence>
<accession>J0ZPL3</accession>
<evidence type="ECO:0000256" key="3">
    <source>
        <dbReference type="ARBA" id="ARBA00022692"/>
    </source>
</evidence>
<evidence type="ECO:0000256" key="6">
    <source>
        <dbReference type="SAM" id="Phobius"/>
    </source>
</evidence>
<dbReference type="PANTHER" id="PTHR42709">
    <property type="entry name" value="ALKALINE PHOSPHATASE LIKE PROTEIN"/>
    <property type="match status" value="1"/>
</dbReference>
<evidence type="ECO:0000256" key="1">
    <source>
        <dbReference type="ARBA" id="ARBA00004651"/>
    </source>
</evidence>
<feature type="transmembrane region" description="Helical" evidence="6">
    <location>
        <begin position="47"/>
        <end position="68"/>
    </location>
</feature>
<evidence type="ECO:0000313" key="9">
    <source>
        <dbReference type="Proteomes" id="UP000008952"/>
    </source>
</evidence>
<dbReference type="eggNOG" id="COG0586">
    <property type="taxonomic scope" value="Bacteria"/>
</dbReference>
<dbReference type="STRING" id="1094558.ME5_00924"/>
<dbReference type="RefSeq" id="WP_008038902.1">
    <property type="nucleotide sequence ID" value="NZ_JH725147.1"/>
</dbReference>
<dbReference type="EMBL" id="AIMB01000007">
    <property type="protein sequence ID" value="EJF90523.1"/>
    <property type="molecule type" value="Genomic_DNA"/>
</dbReference>
<protein>
    <recommendedName>
        <fullName evidence="7">VTT domain-containing protein</fullName>
    </recommendedName>
</protein>
<name>J0ZPL3_9HYPH</name>
<dbReference type="InterPro" id="IPR032816">
    <property type="entry name" value="VTT_dom"/>
</dbReference>